<protein>
    <submittedName>
        <fullName evidence="3">Membrane-bound lytic murein transglycosylase F</fullName>
    </submittedName>
</protein>
<sequence length="394" mass="42763">MKGLLKMGLTMSRNNPAFARPAIGGLVAMLLSTAAVAQGVPVVDPAKIAKEAEITAQMEADLELQRRKDDEARKQLDAEQRQREELESVKEGMTLPNGGADTSAMVSELEGEAGAADAAGTAYRAENSAAAERLFGEGRESVEQIIIRAAQDTHHLQNAGLSLIQWRCWLQALIWQESRFNPYARSPVGAYGLTQIMPGTASDLGIRGTYEHDPYVQAVGGARYLAQQLNRFGGDMILALAAYNAGPGNVQKHGGVPPFKETQNYVTVIPNKYREYMSKLGAADQIGSIEASYMANAEMAMTGGATAVYADEVMQDMQVAMTRLDAVMSRIDKTANAAEAMALNSYVRAEFARLLVMRTRLNATRSKPLTAEQIAAASAYAQERQMMNFEQEDL</sequence>
<dbReference type="InterPro" id="IPR008258">
    <property type="entry name" value="Transglycosylase_SLT_dom_1"/>
</dbReference>
<accession>A0A644VXV2</accession>
<dbReference type="Pfam" id="PF01464">
    <property type="entry name" value="SLT"/>
    <property type="match status" value="1"/>
</dbReference>
<name>A0A644VXV2_9ZZZZ</name>
<feature type="region of interest" description="Disordered" evidence="1">
    <location>
        <begin position="66"/>
        <end position="98"/>
    </location>
</feature>
<feature type="compositionally biased region" description="Basic and acidic residues" evidence="1">
    <location>
        <begin position="66"/>
        <end position="90"/>
    </location>
</feature>
<organism evidence="3">
    <name type="scientific">bioreactor metagenome</name>
    <dbReference type="NCBI Taxonomy" id="1076179"/>
    <lineage>
        <taxon>unclassified sequences</taxon>
        <taxon>metagenomes</taxon>
        <taxon>ecological metagenomes</taxon>
    </lineage>
</organism>
<dbReference type="CDD" id="cd00254">
    <property type="entry name" value="LT-like"/>
    <property type="match status" value="1"/>
</dbReference>
<feature type="domain" description="Transglycosylase SLT" evidence="2">
    <location>
        <begin position="170"/>
        <end position="265"/>
    </location>
</feature>
<dbReference type="InterPro" id="IPR023346">
    <property type="entry name" value="Lysozyme-like_dom_sf"/>
</dbReference>
<dbReference type="EMBL" id="VSSQ01000499">
    <property type="protein sequence ID" value="MPL96198.1"/>
    <property type="molecule type" value="Genomic_DNA"/>
</dbReference>
<dbReference type="PANTHER" id="PTHR37423:SF2">
    <property type="entry name" value="MEMBRANE-BOUND LYTIC MUREIN TRANSGLYCOSYLASE C"/>
    <property type="match status" value="1"/>
</dbReference>
<dbReference type="SUPFAM" id="SSF101082">
    <property type="entry name" value="Typo IV secretion system protein TraC"/>
    <property type="match status" value="1"/>
</dbReference>
<dbReference type="AlphaFoldDB" id="A0A644VXV2"/>
<proteinExistence type="predicted"/>
<reference evidence="3" key="1">
    <citation type="submission" date="2019-08" db="EMBL/GenBank/DDBJ databases">
        <authorList>
            <person name="Kucharzyk K."/>
            <person name="Murdoch R.W."/>
            <person name="Higgins S."/>
            <person name="Loffler F."/>
        </authorList>
    </citation>
    <scope>NUCLEOTIDE SEQUENCE</scope>
</reference>
<evidence type="ECO:0000259" key="2">
    <source>
        <dbReference type="Pfam" id="PF01464"/>
    </source>
</evidence>
<evidence type="ECO:0000313" key="3">
    <source>
        <dbReference type="EMBL" id="MPL96198.1"/>
    </source>
</evidence>
<gene>
    <name evidence="3" type="primary">mltF_12</name>
    <name evidence="3" type="ORF">SDC9_42373</name>
</gene>
<dbReference type="Gene3D" id="1.10.530.10">
    <property type="match status" value="1"/>
</dbReference>
<dbReference type="PANTHER" id="PTHR37423">
    <property type="entry name" value="SOLUBLE LYTIC MUREIN TRANSGLYCOSYLASE-RELATED"/>
    <property type="match status" value="1"/>
</dbReference>
<dbReference type="SUPFAM" id="SSF53955">
    <property type="entry name" value="Lysozyme-like"/>
    <property type="match status" value="1"/>
</dbReference>
<comment type="caution">
    <text evidence="3">The sequence shown here is derived from an EMBL/GenBank/DDBJ whole genome shotgun (WGS) entry which is preliminary data.</text>
</comment>
<evidence type="ECO:0000256" key="1">
    <source>
        <dbReference type="SAM" id="MobiDB-lite"/>
    </source>
</evidence>